<sequence length="306" mass="34767">MIPVILGPTAVGKTALLLKLAMRLPIEVVSVDSRQIYRHMDVGTAKPTKSERESLRHWLIDIRDPDEDFDVKTFRELALEAIEDITSRGKIPVLAGGTGLYAEVLMKGLANVPGRNESVREALAELERASPGSLRKILKAIDSKAYGRLHENDLKRSIRYLEAFFLTGRALSEVQNEKVISDRFKVIVLNRSRSELHRRIESRVEEMYRQGLMEETRELLAMGYTANINALKTIGYAEMVQCIRGLISSQEALEKIKCNTRRYARRQIIWFRRYSGLEIDLSNLTESCAVSTLERTILLVWGGNYG</sequence>
<evidence type="ECO:0000256" key="6">
    <source>
        <dbReference type="ARBA" id="ARBA00022741"/>
    </source>
</evidence>
<dbReference type="SUPFAM" id="SSF52540">
    <property type="entry name" value="P-loop containing nucleoside triphosphate hydrolases"/>
    <property type="match status" value="1"/>
</dbReference>
<comment type="function">
    <text evidence="2 10 12">Catalyzes the transfer of a dimethylallyl group onto the adenine at position 37 in tRNAs that read codons beginning with uridine, leading to the formation of N6-(dimethylallyl)adenosine (i(6)A).</text>
</comment>
<proteinExistence type="inferred from homology"/>
<feature type="site" description="Interaction with substrate tRNA" evidence="10">
    <location>
        <position position="120"/>
    </location>
</feature>
<dbReference type="AlphaFoldDB" id="A0A7Z7LHP7"/>
<feature type="region of interest" description="Interaction with substrate tRNA" evidence="10">
    <location>
        <begin position="32"/>
        <end position="35"/>
    </location>
</feature>
<accession>A0A7Z7LHP7</accession>
<dbReference type="Gene3D" id="3.40.50.300">
    <property type="entry name" value="P-loop containing nucleotide triphosphate hydrolases"/>
    <property type="match status" value="1"/>
</dbReference>
<keyword evidence="6 10" id="KW-0547">Nucleotide-binding</keyword>
<dbReference type="EMBL" id="LS974202">
    <property type="protein sequence ID" value="SSC13760.1"/>
    <property type="molecule type" value="Genomic_DNA"/>
</dbReference>
<evidence type="ECO:0000256" key="11">
    <source>
        <dbReference type="RuleBase" id="RU003783"/>
    </source>
</evidence>
<organism evidence="14 15">
    <name type="scientific">Mesotoga infera</name>
    <dbReference type="NCBI Taxonomy" id="1236046"/>
    <lineage>
        <taxon>Bacteria</taxon>
        <taxon>Thermotogati</taxon>
        <taxon>Thermotogota</taxon>
        <taxon>Thermotogae</taxon>
        <taxon>Kosmotogales</taxon>
        <taxon>Kosmotogaceae</taxon>
        <taxon>Mesotoga</taxon>
    </lineage>
</organism>
<dbReference type="Pfam" id="PF01715">
    <property type="entry name" value="IPPT"/>
    <property type="match status" value="1"/>
</dbReference>
<keyword evidence="15" id="KW-1185">Reference proteome</keyword>
<dbReference type="Proteomes" id="UP000250796">
    <property type="component" value="Chromosome MESINF"/>
</dbReference>
<comment type="similarity">
    <text evidence="3 10 13">Belongs to the IPP transferase family.</text>
</comment>
<evidence type="ECO:0000256" key="3">
    <source>
        <dbReference type="ARBA" id="ARBA00005842"/>
    </source>
</evidence>
<feature type="binding site" evidence="10">
    <location>
        <begin position="7"/>
        <end position="14"/>
    </location>
    <ligand>
        <name>ATP</name>
        <dbReference type="ChEBI" id="CHEBI:30616"/>
    </ligand>
</feature>
<dbReference type="KEGG" id="minf:MESINF_2320"/>
<name>A0A7Z7LHP7_9BACT</name>
<evidence type="ECO:0000256" key="9">
    <source>
        <dbReference type="ARBA" id="ARBA00049563"/>
    </source>
</evidence>
<dbReference type="NCBIfam" id="TIGR00174">
    <property type="entry name" value="miaA"/>
    <property type="match status" value="1"/>
</dbReference>
<evidence type="ECO:0000256" key="13">
    <source>
        <dbReference type="RuleBase" id="RU003785"/>
    </source>
</evidence>
<evidence type="ECO:0000256" key="12">
    <source>
        <dbReference type="RuleBase" id="RU003784"/>
    </source>
</evidence>
<dbReference type="GO" id="GO:0006400">
    <property type="term" value="P:tRNA modification"/>
    <property type="evidence" value="ECO:0007669"/>
    <property type="project" value="TreeGrafter"/>
</dbReference>
<feature type="site" description="Interaction with substrate tRNA" evidence="10">
    <location>
        <position position="98"/>
    </location>
</feature>
<dbReference type="InterPro" id="IPR018022">
    <property type="entry name" value="IPT"/>
</dbReference>
<evidence type="ECO:0000256" key="5">
    <source>
        <dbReference type="ARBA" id="ARBA00022694"/>
    </source>
</evidence>
<evidence type="ECO:0000256" key="10">
    <source>
        <dbReference type="HAMAP-Rule" id="MF_00185"/>
    </source>
</evidence>
<comment type="catalytic activity">
    <reaction evidence="9 10 11">
        <text>adenosine(37) in tRNA + dimethylallyl diphosphate = N(6)-dimethylallyladenosine(37) in tRNA + diphosphate</text>
        <dbReference type="Rhea" id="RHEA:26482"/>
        <dbReference type="Rhea" id="RHEA-COMP:10162"/>
        <dbReference type="Rhea" id="RHEA-COMP:10375"/>
        <dbReference type="ChEBI" id="CHEBI:33019"/>
        <dbReference type="ChEBI" id="CHEBI:57623"/>
        <dbReference type="ChEBI" id="CHEBI:74411"/>
        <dbReference type="ChEBI" id="CHEBI:74415"/>
        <dbReference type="EC" id="2.5.1.75"/>
    </reaction>
</comment>
<dbReference type="Gene3D" id="1.10.20.140">
    <property type="match status" value="1"/>
</dbReference>
<feature type="binding site" evidence="10">
    <location>
        <begin position="9"/>
        <end position="14"/>
    </location>
    <ligand>
        <name>substrate</name>
    </ligand>
</feature>
<comment type="caution">
    <text evidence="10">Lacks conserved residue(s) required for the propagation of feature annotation.</text>
</comment>
<evidence type="ECO:0000256" key="4">
    <source>
        <dbReference type="ARBA" id="ARBA00022679"/>
    </source>
</evidence>
<keyword evidence="8 10" id="KW-0460">Magnesium</keyword>
<keyword evidence="5 10" id="KW-0819">tRNA processing</keyword>
<evidence type="ECO:0000256" key="7">
    <source>
        <dbReference type="ARBA" id="ARBA00022840"/>
    </source>
</evidence>
<dbReference type="GO" id="GO:0005524">
    <property type="term" value="F:ATP binding"/>
    <property type="evidence" value="ECO:0007669"/>
    <property type="project" value="UniProtKB-UniRule"/>
</dbReference>
<evidence type="ECO:0000256" key="1">
    <source>
        <dbReference type="ARBA" id="ARBA00001946"/>
    </source>
</evidence>
<keyword evidence="4 10" id="KW-0808">Transferase</keyword>
<reference evidence="14 15" key="1">
    <citation type="submission" date="2017-01" db="EMBL/GenBank/DDBJ databases">
        <authorList>
            <person name="Erauso G."/>
        </authorList>
    </citation>
    <scope>NUCLEOTIDE SEQUENCE [LARGE SCALE GENOMIC DNA]</scope>
    <source>
        <strain evidence="14">MESINF1</strain>
    </source>
</reference>
<dbReference type="InterPro" id="IPR039657">
    <property type="entry name" value="Dimethylallyltransferase"/>
</dbReference>
<evidence type="ECO:0000256" key="8">
    <source>
        <dbReference type="ARBA" id="ARBA00022842"/>
    </source>
</evidence>
<keyword evidence="7 10" id="KW-0067">ATP-binding</keyword>
<dbReference type="EC" id="2.5.1.75" evidence="10"/>
<evidence type="ECO:0000313" key="15">
    <source>
        <dbReference type="Proteomes" id="UP000250796"/>
    </source>
</evidence>
<comment type="subunit">
    <text evidence="10">Monomer.</text>
</comment>
<dbReference type="PANTHER" id="PTHR11088:SF60">
    <property type="entry name" value="TRNA DIMETHYLALLYLTRANSFERASE"/>
    <property type="match status" value="1"/>
</dbReference>
<comment type="cofactor">
    <cofactor evidence="1 10">
        <name>Mg(2+)</name>
        <dbReference type="ChEBI" id="CHEBI:18420"/>
    </cofactor>
</comment>
<dbReference type="InterPro" id="IPR027417">
    <property type="entry name" value="P-loop_NTPase"/>
</dbReference>
<dbReference type="RefSeq" id="WP_169699871.1">
    <property type="nucleotide sequence ID" value="NZ_LS974202.1"/>
</dbReference>
<dbReference type="HAMAP" id="MF_00185">
    <property type="entry name" value="IPP_trans"/>
    <property type="match status" value="1"/>
</dbReference>
<evidence type="ECO:0000256" key="2">
    <source>
        <dbReference type="ARBA" id="ARBA00003213"/>
    </source>
</evidence>
<gene>
    <name evidence="10 14" type="primary">miaA</name>
    <name evidence="14" type="ORF">MESINF_2320</name>
</gene>
<dbReference type="GO" id="GO:0052381">
    <property type="term" value="F:tRNA dimethylallyltransferase activity"/>
    <property type="evidence" value="ECO:0007669"/>
    <property type="project" value="UniProtKB-UniRule"/>
</dbReference>
<protein>
    <recommendedName>
        <fullName evidence="10">tRNA dimethylallyltransferase</fullName>
        <ecNumber evidence="10">2.5.1.75</ecNumber>
    </recommendedName>
    <alternativeName>
        <fullName evidence="10">Dimethylallyl diphosphate:tRNA dimethylallyltransferase</fullName>
        <shortName evidence="10">DMAPP:tRNA dimethylallyltransferase</shortName>
        <shortName evidence="10">DMATase</shortName>
    </alternativeName>
    <alternativeName>
        <fullName evidence="10">Isopentenyl-diphosphate:tRNA isopentenyltransferase</fullName>
        <shortName evidence="10">IPP transferase</shortName>
        <shortName evidence="10">IPPT</shortName>
        <shortName evidence="10">IPTase</shortName>
    </alternativeName>
</protein>
<evidence type="ECO:0000313" key="14">
    <source>
        <dbReference type="EMBL" id="SSC13760.1"/>
    </source>
</evidence>
<dbReference type="PANTHER" id="PTHR11088">
    <property type="entry name" value="TRNA DIMETHYLALLYLTRANSFERASE"/>
    <property type="match status" value="1"/>
</dbReference>